<dbReference type="EMBL" id="JABEQY010000020">
    <property type="protein sequence ID" value="NNH65943.1"/>
    <property type="molecule type" value="Genomic_DNA"/>
</dbReference>
<dbReference type="Proteomes" id="UP000530654">
    <property type="component" value="Unassembled WGS sequence"/>
</dbReference>
<feature type="compositionally biased region" description="Basic residues" evidence="1">
    <location>
        <begin position="13"/>
        <end position="22"/>
    </location>
</feature>
<name>A0A7Y2W786_9HYPH</name>
<comment type="caution">
    <text evidence="2">The sequence shown here is derived from an EMBL/GenBank/DDBJ whole genome shotgun (WGS) entry which is preliminary data.</text>
</comment>
<evidence type="ECO:0000313" key="3">
    <source>
        <dbReference type="Proteomes" id="UP000530654"/>
    </source>
</evidence>
<proteinExistence type="predicted"/>
<accession>A0A7Y2W786</accession>
<protein>
    <submittedName>
        <fullName evidence="2">Uncharacterized protein</fullName>
    </submittedName>
</protein>
<evidence type="ECO:0000313" key="2">
    <source>
        <dbReference type="EMBL" id="NNH65943.1"/>
    </source>
</evidence>
<reference evidence="2 3" key="1">
    <citation type="submission" date="2020-04" db="EMBL/GenBank/DDBJ databases">
        <title>Rhizobium bacterial biofertilizers improve the content of phenolic compounds of Lactuca sativa L. under non-saline and saline-stress conditions.</title>
        <authorList>
            <person name="Ayuso-Calles M."/>
            <person name="Garcia-Estevez I."/>
            <person name="Jimenez-Gomez A."/>
            <person name="Flores-Felix J.D."/>
            <person name="Escribano-Bailon M."/>
            <person name="Rivas R."/>
        </authorList>
    </citation>
    <scope>NUCLEOTIDE SEQUENCE [LARGE SCALE GENOMIC DNA]</scope>
    <source>
        <strain evidence="2 3">GPTR02</strain>
    </source>
</reference>
<dbReference type="AlphaFoldDB" id="A0A7Y2W786"/>
<evidence type="ECO:0000256" key="1">
    <source>
        <dbReference type="SAM" id="MobiDB-lite"/>
    </source>
</evidence>
<sequence>MLDRGEASLAPAVRKRHAKGRGRLNAPARERTVNGRQIVVGVDLVRG</sequence>
<feature type="region of interest" description="Disordered" evidence="1">
    <location>
        <begin position="1"/>
        <end position="24"/>
    </location>
</feature>
<dbReference type="RefSeq" id="WP_170281726.1">
    <property type="nucleotide sequence ID" value="NZ_JABEQY010000020.1"/>
</dbReference>
<organism evidence="2 3">
    <name type="scientific">Rhizobium laguerreae</name>
    <dbReference type="NCBI Taxonomy" id="1076926"/>
    <lineage>
        <taxon>Bacteria</taxon>
        <taxon>Pseudomonadati</taxon>
        <taxon>Pseudomonadota</taxon>
        <taxon>Alphaproteobacteria</taxon>
        <taxon>Hyphomicrobiales</taxon>
        <taxon>Rhizobiaceae</taxon>
        <taxon>Rhizobium/Agrobacterium group</taxon>
        <taxon>Rhizobium</taxon>
    </lineage>
</organism>
<gene>
    <name evidence="2" type="ORF">HLI17_22130</name>
</gene>